<evidence type="ECO:0000256" key="7">
    <source>
        <dbReference type="SAM" id="MobiDB-lite"/>
    </source>
</evidence>
<name>A0A839IMV9_9GAMM</name>
<evidence type="ECO:0000256" key="3">
    <source>
        <dbReference type="ARBA" id="ARBA00022553"/>
    </source>
</evidence>
<dbReference type="NCBIfam" id="TIGR00229">
    <property type="entry name" value="sensory_box"/>
    <property type="match status" value="2"/>
</dbReference>
<dbReference type="InterPro" id="IPR000014">
    <property type="entry name" value="PAS"/>
</dbReference>
<accession>A0A839IMV9</accession>
<dbReference type="Gene3D" id="3.30.450.20">
    <property type="entry name" value="PAS domain"/>
    <property type="match status" value="2"/>
</dbReference>
<dbReference type="PROSITE" id="PS50112">
    <property type="entry name" value="PAS"/>
    <property type="match status" value="1"/>
</dbReference>
<protein>
    <recommendedName>
        <fullName evidence="2">histidine kinase</fullName>
        <ecNumber evidence="2">2.7.13.3</ecNumber>
    </recommendedName>
</protein>
<dbReference type="Pfam" id="PF13426">
    <property type="entry name" value="PAS_9"/>
    <property type="match status" value="1"/>
</dbReference>
<dbReference type="InterPro" id="IPR036097">
    <property type="entry name" value="HisK_dim/P_sf"/>
</dbReference>
<gene>
    <name evidence="11" type="ORF">H4O21_08025</name>
</gene>
<dbReference type="InterPro" id="IPR013656">
    <property type="entry name" value="PAS_4"/>
</dbReference>
<dbReference type="SMART" id="SM00086">
    <property type="entry name" value="PAC"/>
    <property type="match status" value="2"/>
</dbReference>
<dbReference type="EC" id="2.7.13.3" evidence="2"/>
<organism evidence="11 12">
    <name type="scientific">Oceanospirillum sediminis</name>
    <dbReference type="NCBI Taxonomy" id="2760088"/>
    <lineage>
        <taxon>Bacteria</taxon>
        <taxon>Pseudomonadati</taxon>
        <taxon>Pseudomonadota</taxon>
        <taxon>Gammaproteobacteria</taxon>
        <taxon>Oceanospirillales</taxon>
        <taxon>Oceanospirillaceae</taxon>
        <taxon>Oceanospirillum</taxon>
    </lineage>
</organism>
<dbReference type="AlphaFoldDB" id="A0A839IMV9"/>
<feature type="compositionally biased region" description="Basic and acidic residues" evidence="7">
    <location>
        <begin position="772"/>
        <end position="786"/>
    </location>
</feature>
<feature type="domain" description="PAC" evidence="10">
    <location>
        <begin position="321"/>
        <end position="373"/>
    </location>
</feature>
<dbReference type="SUPFAM" id="SSF47384">
    <property type="entry name" value="Homodimeric domain of signal transducing histidine kinase"/>
    <property type="match status" value="1"/>
</dbReference>
<evidence type="ECO:0000313" key="12">
    <source>
        <dbReference type="Proteomes" id="UP000565262"/>
    </source>
</evidence>
<dbReference type="InterPro" id="IPR050736">
    <property type="entry name" value="Sensor_HK_Regulatory"/>
</dbReference>
<evidence type="ECO:0000259" key="9">
    <source>
        <dbReference type="PROSITE" id="PS50112"/>
    </source>
</evidence>
<evidence type="ECO:0000256" key="2">
    <source>
        <dbReference type="ARBA" id="ARBA00012438"/>
    </source>
</evidence>
<evidence type="ECO:0000256" key="4">
    <source>
        <dbReference type="ARBA" id="ARBA00022679"/>
    </source>
</evidence>
<evidence type="ECO:0000256" key="6">
    <source>
        <dbReference type="ARBA" id="ARBA00023012"/>
    </source>
</evidence>
<dbReference type="PANTHER" id="PTHR43711:SF26">
    <property type="entry name" value="SENSOR HISTIDINE KINASE RCSC"/>
    <property type="match status" value="1"/>
</dbReference>
<dbReference type="EMBL" id="JACJFM010000007">
    <property type="protein sequence ID" value="MBB1486555.1"/>
    <property type="molecule type" value="Genomic_DNA"/>
</dbReference>
<comment type="catalytic activity">
    <reaction evidence="1">
        <text>ATP + protein L-histidine = ADP + protein N-phospho-L-histidine.</text>
        <dbReference type="EC" id="2.7.13.3"/>
    </reaction>
</comment>
<keyword evidence="4" id="KW-0808">Transferase</keyword>
<proteinExistence type="predicted"/>
<evidence type="ECO:0000259" key="10">
    <source>
        <dbReference type="PROSITE" id="PS50113"/>
    </source>
</evidence>
<dbReference type="SUPFAM" id="SSF55874">
    <property type="entry name" value="ATPase domain of HSP90 chaperone/DNA topoisomerase II/histidine kinase"/>
    <property type="match status" value="1"/>
</dbReference>
<dbReference type="CDD" id="cd00130">
    <property type="entry name" value="PAS"/>
    <property type="match status" value="1"/>
</dbReference>
<feature type="region of interest" description="Disordered" evidence="7">
    <location>
        <begin position="767"/>
        <end position="786"/>
    </location>
</feature>
<dbReference type="PROSITE" id="PS50113">
    <property type="entry name" value="PAC"/>
    <property type="match status" value="2"/>
</dbReference>
<feature type="domain" description="PAC" evidence="10">
    <location>
        <begin position="199"/>
        <end position="252"/>
    </location>
</feature>
<sequence>MAEFTPHEFSEQLFALGYSTPDPEQLIAGTIALISRQWGCQCLTLFTSAGDILFSTHCEQAEFKVSYRPENDQVRQHGELFSVPLSDQFFLLSDQPPVPLFSSLWAKCFADHLQRQNNSSESITAEQITRMVMDSIPTRVFWKNTSKHYEGANQAFMQDAGVSSAAELRGMTINQLPWANQNRQVFDHQDDLLLSGQAESADYEEALLTNGKTQWIQGHKQVIRNNKGEISGILGTYHDISARKQDEEKLRLLATAFESHEGIVIANSQGIILEVNAAFCEITGYSADEIAGKTFQVLHSGRQNQQFYRDMWASINQRGRWEGEVWNKRKNGEIYPEWLTITAVTDDSNEVTHYVGAFVDLTEIKAQQAKVRRAAIQDQLIAQVFRLTLQGSSIGHYLQRTMELILESQPWLMSVASVHLAPYQEHTHWQTVFNLNLPGNGNSSIADHPDTQELLKELAQSRQPRTLLSCHHCKSAPPHGHLLIPLQIEDQFIGVVILALRAFDNHNPDDESLLMRLFNVLALGISRRQTDQALITAKEEAERANLAKSQFLSSMSHELRTPLNAILGFAQLLELEELDEAQLENVTEIIHAGRHLLELINEVLDLAKIEAGRLDLSIEPVPLNMVISECLSLTQPLADKRQITINCDQNGLDSLYLTADRTRVKQIILNLMSNAVKYNKESGFILLEFSTPEYGIVRISVKDTGAGIPEEKKSEIFQPFQRLGAEASNVEGTGIGLVISQKLARSMKGELSFSSQENQGSHFWIDLPQHFSDPEHNDEAKDNDTL</sequence>
<keyword evidence="3" id="KW-0597">Phosphoprotein</keyword>
<dbReference type="SMART" id="SM00091">
    <property type="entry name" value="PAS"/>
    <property type="match status" value="1"/>
</dbReference>
<dbReference type="InterPro" id="IPR036890">
    <property type="entry name" value="HATPase_C_sf"/>
</dbReference>
<dbReference type="InterPro" id="IPR004358">
    <property type="entry name" value="Sig_transdc_His_kin-like_C"/>
</dbReference>
<dbReference type="PROSITE" id="PS50109">
    <property type="entry name" value="HIS_KIN"/>
    <property type="match status" value="1"/>
</dbReference>
<evidence type="ECO:0000313" key="11">
    <source>
        <dbReference type="EMBL" id="MBB1486555.1"/>
    </source>
</evidence>
<dbReference type="InterPro" id="IPR003661">
    <property type="entry name" value="HisK_dim/P_dom"/>
</dbReference>
<keyword evidence="12" id="KW-1185">Reference proteome</keyword>
<evidence type="ECO:0000256" key="1">
    <source>
        <dbReference type="ARBA" id="ARBA00000085"/>
    </source>
</evidence>
<feature type="domain" description="PAS" evidence="9">
    <location>
        <begin position="246"/>
        <end position="299"/>
    </location>
</feature>
<dbReference type="InterPro" id="IPR000700">
    <property type="entry name" value="PAS-assoc_C"/>
</dbReference>
<dbReference type="SMART" id="SM00387">
    <property type="entry name" value="HATPase_c"/>
    <property type="match status" value="1"/>
</dbReference>
<dbReference type="InterPro" id="IPR001610">
    <property type="entry name" value="PAC"/>
</dbReference>
<dbReference type="Gene3D" id="1.10.287.130">
    <property type="match status" value="1"/>
</dbReference>
<dbReference type="Pfam" id="PF00512">
    <property type="entry name" value="HisKA"/>
    <property type="match status" value="1"/>
</dbReference>
<dbReference type="SUPFAM" id="SSF55781">
    <property type="entry name" value="GAF domain-like"/>
    <property type="match status" value="1"/>
</dbReference>
<dbReference type="CDD" id="cd00082">
    <property type="entry name" value="HisKA"/>
    <property type="match status" value="1"/>
</dbReference>
<dbReference type="InterPro" id="IPR003594">
    <property type="entry name" value="HATPase_dom"/>
</dbReference>
<dbReference type="InterPro" id="IPR005467">
    <property type="entry name" value="His_kinase_dom"/>
</dbReference>
<keyword evidence="6" id="KW-0902">Two-component regulatory system</keyword>
<dbReference type="SUPFAM" id="SSF55785">
    <property type="entry name" value="PYP-like sensor domain (PAS domain)"/>
    <property type="match status" value="2"/>
</dbReference>
<evidence type="ECO:0000259" key="8">
    <source>
        <dbReference type="PROSITE" id="PS50109"/>
    </source>
</evidence>
<reference evidence="11 12" key="1">
    <citation type="submission" date="2020-08" db="EMBL/GenBank/DDBJ databases">
        <title>Oceanospirillum sp. nov. isolated from marine sediment.</title>
        <authorList>
            <person name="Ji X."/>
        </authorList>
    </citation>
    <scope>NUCLEOTIDE SEQUENCE [LARGE SCALE GENOMIC DNA]</scope>
    <source>
        <strain evidence="11 12">D5</strain>
    </source>
</reference>
<evidence type="ECO:0000256" key="5">
    <source>
        <dbReference type="ARBA" id="ARBA00022777"/>
    </source>
</evidence>
<dbReference type="Proteomes" id="UP000565262">
    <property type="component" value="Unassembled WGS sequence"/>
</dbReference>
<feature type="domain" description="Histidine kinase" evidence="8">
    <location>
        <begin position="554"/>
        <end position="771"/>
    </location>
</feature>
<dbReference type="PRINTS" id="PR00344">
    <property type="entry name" value="BCTRLSENSOR"/>
</dbReference>
<dbReference type="PANTHER" id="PTHR43711">
    <property type="entry name" value="TWO-COMPONENT HISTIDINE KINASE"/>
    <property type="match status" value="1"/>
</dbReference>
<keyword evidence="5" id="KW-0418">Kinase</keyword>
<dbReference type="SMART" id="SM00388">
    <property type="entry name" value="HisKA"/>
    <property type="match status" value="1"/>
</dbReference>
<comment type="caution">
    <text evidence="11">The sequence shown here is derived from an EMBL/GenBank/DDBJ whole genome shotgun (WGS) entry which is preliminary data.</text>
</comment>
<dbReference type="Gene3D" id="3.30.565.10">
    <property type="entry name" value="Histidine kinase-like ATPase, C-terminal domain"/>
    <property type="match status" value="1"/>
</dbReference>
<dbReference type="Pfam" id="PF02518">
    <property type="entry name" value="HATPase_c"/>
    <property type="match status" value="1"/>
</dbReference>
<dbReference type="Pfam" id="PF08448">
    <property type="entry name" value="PAS_4"/>
    <property type="match status" value="1"/>
</dbReference>
<dbReference type="InterPro" id="IPR035965">
    <property type="entry name" value="PAS-like_dom_sf"/>
</dbReference>
<dbReference type="RefSeq" id="WP_182808329.1">
    <property type="nucleotide sequence ID" value="NZ_JACJFM010000007.1"/>
</dbReference>
<dbReference type="GO" id="GO:0000155">
    <property type="term" value="F:phosphorelay sensor kinase activity"/>
    <property type="evidence" value="ECO:0007669"/>
    <property type="project" value="InterPro"/>
</dbReference>